<feature type="non-terminal residue" evidence="1">
    <location>
        <position position="130"/>
    </location>
</feature>
<dbReference type="EMBL" id="BARW01014437">
    <property type="protein sequence ID" value="GAI75713.1"/>
    <property type="molecule type" value="Genomic_DNA"/>
</dbReference>
<protein>
    <submittedName>
        <fullName evidence="1">Uncharacterized protein</fullName>
    </submittedName>
</protein>
<sequence>MVKHETVTKADVDAKILTHKGDTSAHHTRYTDAEAPAGDQGAKVYHSVDQNTSNYISTILAFDSEEYDTDNIHDTVTNNSRLTCKTAGKYIVLGYVYFVFDATGVRMVDLLLNDETIQTFRIAAISDYET</sequence>
<evidence type="ECO:0000313" key="1">
    <source>
        <dbReference type="EMBL" id="GAI75713.1"/>
    </source>
</evidence>
<comment type="caution">
    <text evidence="1">The sequence shown here is derived from an EMBL/GenBank/DDBJ whole genome shotgun (WGS) entry which is preliminary data.</text>
</comment>
<accession>X1R5B1</accession>
<reference evidence="1" key="1">
    <citation type="journal article" date="2014" name="Front. Microbiol.">
        <title>High frequency of phylogenetically diverse reductive dehalogenase-homologous genes in deep subseafloor sedimentary metagenomes.</title>
        <authorList>
            <person name="Kawai M."/>
            <person name="Futagami T."/>
            <person name="Toyoda A."/>
            <person name="Takaki Y."/>
            <person name="Nishi S."/>
            <person name="Hori S."/>
            <person name="Arai W."/>
            <person name="Tsubouchi T."/>
            <person name="Morono Y."/>
            <person name="Uchiyama I."/>
            <person name="Ito T."/>
            <person name="Fujiyama A."/>
            <person name="Inagaki F."/>
            <person name="Takami H."/>
        </authorList>
    </citation>
    <scope>NUCLEOTIDE SEQUENCE</scope>
    <source>
        <strain evidence="1">Expedition CK06-06</strain>
    </source>
</reference>
<name>X1R5B1_9ZZZZ</name>
<proteinExistence type="predicted"/>
<dbReference type="AlphaFoldDB" id="X1R5B1"/>
<gene>
    <name evidence="1" type="ORF">S12H4_25594</name>
</gene>
<organism evidence="1">
    <name type="scientific">marine sediment metagenome</name>
    <dbReference type="NCBI Taxonomy" id="412755"/>
    <lineage>
        <taxon>unclassified sequences</taxon>
        <taxon>metagenomes</taxon>
        <taxon>ecological metagenomes</taxon>
    </lineage>
</organism>